<dbReference type="PANTHER" id="PTHR43854">
    <property type="entry name" value="INDOLEPYRUVATE OXIDOREDUCTASE SUBUNIT IORB"/>
    <property type="match status" value="1"/>
</dbReference>
<protein>
    <submittedName>
        <fullName evidence="3">Indolepyruvate oxidoreductase subunit beta</fullName>
    </submittedName>
</protein>
<dbReference type="InterPro" id="IPR002869">
    <property type="entry name" value="Pyrv_flavodox_OxRed_cen"/>
</dbReference>
<dbReference type="Pfam" id="PF01558">
    <property type="entry name" value="POR"/>
    <property type="match status" value="1"/>
</dbReference>
<evidence type="ECO:0000256" key="1">
    <source>
        <dbReference type="ARBA" id="ARBA00023002"/>
    </source>
</evidence>
<accession>A0A1V5MGR6</accession>
<reference evidence="3" key="1">
    <citation type="submission" date="2017-02" db="EMBL/GenBank/DDBJ databases">
        <title>Delving into the versatile metabolic prowess of the omnipresent phylum Bacteroidetes.</title>
        <authorList>
            <person name="Nobu M.K."/>
            <person name="Mei R."/>
            <person name="Narihiro T."/>
            <person name="Kuroda K."/>
            <person name="Liu W.-T."/>
        </authorList>
    </citation>
    <scope>NUCLEOTIDE SEQUENCE</scope>
    <source>
        <strain evidence="3">ADurb.Bin417</strain>
    </source>
</reference>
<feature type="domain" description="Pyruvate/ketoisovalerate oxidoreductase catalytic" evidence="2">
    <location>
        <begin position="12"/>
        <end position="185"/>
    </location>
</feature>
<dbReference type="InterPro" id="IPR019752">
    <property type="entry name" value="Pyrv/ketoisovalerate_OxRed_cat"/>
</dbReference>
<evidence type="ECO:0000313" key="3">
    <source>
        <dbReference type="EMBL" id="OPZ92011.1"/>
    </source>
</evidence>
<dbReference type="EMBL" id="MWAK01000136">
    <property type="protein sequence ID" value="OPZ92011.1"/>
    <property type="molecule type" value="Genomic_DNA"/>
</dbReference>
<dbReference type="SUPFAM" id="SSF53323">
    <property type="entry name" value="Pyruvate-ferredoxin oxidoreductase, PFOR, domain III"/>
    <property type="match status" value="1"/>
</dbReference>
<dbReference type="PANTHER" id="PTHR43854:SF1">
    <property type="entry name" value="INDOLEPYRUVATE OXIDOREDUCTASE SUBUNIT IORB"/>
    <property type="match status" value="1"/>
</dbReference>
<dbReference type="GO" id="GO:0016903">
    <property type="term" value="F:oxidoreductase activity, acting on the aldehyde or oxo group of donors"/>
    <property type="evidence" value="ECO:0007669"/>
    <property type="project" value="InterPro"/>
</dbReference>
<evidence type="ECO:0000259" key="2">
    <source>
        <dbReference type="Pfam" id="PF01558"/>
    </source>
</evidence>
<organism evidence="3">
    <name type="scientific">candidate division TA06 bacterium ADurb.Bin417</name>
    <dbReference type="NCBI Taxonomy" id="1852828"/>
    <lineage>
        <taxon>Bacteria</taxon>
        <taxon>Bacteria division TA06</taxon>
    </lineage>
</organism>
<name>A0A1V5MGR6_UNCT6</name>
<comment type="caution">
    <text evidence="3">The sequence shown here is derived from an EMBL/GenBank/DDBJ whole genome shotgun (WGS) entry which is preliminary data.</text>
</comment>
<dbReference type="Proteomes" id="UP000485484">
    <property type="component" value="Unassembled WGS sequence"/>
</dbReference>
<dbReference type="InterPro" id="IPR052198">
    <property type="entry name" value="IorB_Oxidoreductase"/>
</dbReference>
<keyword evidence="3" id="KW-0670">Pyruvate</keyword>
<sequence>MKTTSVLFAGVGGQGIVLASRILAQAAFESGLMVKETELHGMAQRGGSVISQVRFGFEVHSPLILRGEASRLVATEELEGLRYLDYLRPGARVILNRRRIAPAGGGDGYPSDTAEALEKRGFKVTAVPAPEAAREIGNPRIENTVLLGALSRHLDLPVAAWEKAIAALVPSRTLEVNLRAFRAGRRF</sequence>
<proteinExistence type="predicted"/>
<dbReference type="AlphaFoldDB" id="A0A1V5MGR6"/>
<keyword evidence="1" id="KW-0560">Oxidoreductase</keyword>
<gene>
    <name evidence="3" type="ORF">BWY73_00950</name>
</gene>
<dbReference type="Gene3D" id="3.40.920.10">
    <property type="entry name" value="Pyruvate-ferredoxin oxidoreductase, PFOR, domain III"/>
    <property type="match status" value="1"/>
</dbReference>